<keyword evidence="1" id="KW-0067">ATP-binding</keyword>
<evidence type="ECO:0000256" key="1">
    <source>
        <dbReference type="PROSITE-ProRule" id="PRU00409"/>
    </source>
</evidence>
<dbReference type="SUPFAM" id="SSF56059">
    <property type="entry name" value="Glutathione synthetase ATP-binding domain-like"/>
    <property type="match status" value="1"/>
</dbReference>
<accession>A0ABV5LMH9</accession>
<evidence type="ECO:0000259" key="2">
    <source>
        <dbReference type="PROSITE" id="PS50975"/>
    </source>
</evidence>
<evidence type="ECO:0000313" key="4">
    <source>
        <dbReference type="Proteomes" id="UP001589753"/>
    </source>
</evidence>
<proteinExistence type="predicted"/>
<organism evidence="3 4">
    <name type="scientific">Streptomyces heliomycini</name>
    <dbReference type="NCBI Taxonomy" id="284032"/>
    <lineage>
        <taxon>Bacteria</taxon>
        <taxon>Bacillati</taxon>
        <taxon>Actinomycetota</taxon>
        <taxon>Actinomycetes</taxon>
        <taxon>Kitasatosporales</taxon>
        <taxon>Streptomycetaceae</taxon>
        <taxon>Streptomyces</taxon>
    </lineage>
</organism>
<comment type="caution">
    <text evidence="3">The sequence shown here is derived from an EMBL/GenBank/DDBJ whole genome shotgun (WGS) entry which is preliminary data.</text>
</comment>
<name>A0ABV5LMH9_9ACTN</name>
<keyword evidence="4" id="KW-1185">Reference proteome</keyword>
<dbReference type="Proteomes" id="UP001589753">
    <property type="component" value="Unassembled WGS sequence"/>
</dbReference>
<feature type="domain" description="ATP-grasp" evidence="2">
    <location>
        <begin position="5"/>
        <end position="207"/>
    </location>
</feature>
<dbReference type="Gene3D" id="3.30.470.20">
    <property type="entry name" value="ATP-grasp fold, B domain"/>
    <property type="match status" value="1"/>
</dbReference>
<gene>
    <name evidence="3" type="ORF">ACFFUA_37995</name>
</gene>
<evidence type="ECO:0000313" key="3">
    <source>
        <dbReference type="EMBL" id="MFB9353122.1"/>
    </source>
</evidence>
<keyword evidence="1" id="KW-0547">Nucleotide-binding</keyword>
<protein>
    <recommendedName>
        <fullName evidence="2">ATP-grasp domain-containing protein</fullName>
    </recommendedName>
</protein>
<sequence length="209" mass="22643">KSRTRRFLARHGCNTITGKRFLPSQAPAAVRYARRLGFPVILKPDDGSKGRGVEKLHDADGVARYLSRLEDDSKGIVVERFFAAREYRITAVNGQLLGVANRVPANVTGDGVSTIQELIAAKNAVRSRRRACPPIVVDPVVTEVLRRQGLSLASIVDKGARITLRDSTNVSLGGESVDMTEAIHPGYLTALEGAARAFSDIVMVGFDVF</sequence>
<reference evidence="3 4" key="1">
    <citation type="submission" date="2024-09" db="EMBL/GenBank/DDBJ databases">
        <authorList>
            <person name="Sun Q."/>
            <person name="Mori K."/>
        </authorList>
    </citation>
    <scope>NUCLEOTIDE SEQUENCE [LARGE SCALE GENOMIC DNA]</scope>
    <source>
        <strain evidence="3 4">JCM 9767</strain>
    </source>
</reference>
<dbReference type="Pfam" id="PF02786">
    <property type="entry name" value="CPSase_L_D2"/>
    <property type="match status" value="1"/>
</dbReference>
<dbReference type="PROSITE" id="PS50975">
    <property type="entry name" value="ATP_GRASP"/>
    <property type="match status" value="1"/>
</dbReference>
<dbReference type="EMBL" id="JBHMDI010000351">
    <property type="protein sequence ID" value="MFB9353122.1"/>
    <property type="molecule type" value="Genomic_DNA"/>
</dbReference>
<dbReference type="InterPro" id="IPR005479">
    <property type="entry name" value="CPAse_ATP-bd"/>
</dbReference>
<feature type="non-terminal residue" evidence="3">
    <location>
        <position position="209"/>
    </location>
</feature>
<feature type="non-terminal residue" evidence="3">
    <location>
        <position position="1"/>
    </location>
</feature>
<dbReference type="InterPro" id="IPR011761">
    <property type="entry name" value="ATP-grasp"/>
</dbReference>